<feature type="region of interest" description="Disordered" evidence="4">
    <location>
        <begin position="806"/>
        <end position="895"/>
    </location>
</feature>
<dbReference type="Gene3D" id="3.90.190.10">
    <property type="entry name" value="Protein tyrosine phosphatase superfamily"/>
    <property type="match status" value="1"/>
</dbReference>
<proteinExistence type="predicted"/>
<dbReference type="AlphaFoldDB" id="A0A7F8Q2H6"/>
<dbReference type="InterPro" id="IPR000719">
    <property type="entry name" value="Prot_kinase_dom"/>
</dbReference>
<feature type="region of interest" description="Disordered" evidence="4">
    <location>
        <begin position="602"/>
        <end position="622"/>
    </location>
</feature>
<dbReference type="GO" id="GO:0005524">
    <property type="term" value="F:ATP binding"/>
    <property type="evidence" value="ECO:0007669"/>
    <property type="project" value="InterPro"/>
</dbReference>
<feature type="compositionally biased region" description="Polar residues" evidence="4">
    <location>
        <begin position="761"/>
        <end position="770"/>
    </location>
</feature>
<dbReference type="CTD" id="2580"/>
<dbReference type="GO" id="GO:0072318">
    <property type="term" value="P:clathrin coat disassembly"/>
    <property type="evidence" value="ECO:0007669"/>
    <property type="project" value="TreeGrafter"/>
</dbReference>
<dbReference type="Gene3D" id="2.60.40.1110">
    <property type="match status" value="1"/>
</dbReference>
<name>A0A7F8Q2H6_LEPWE</name>
<dbReference type="FunFam" id="3.90.190.10:FF:000008">
    <property type="entry name" value="putative tyrosine-protein phosphatase auxilin isoform X2"/>
    <property type="match status" value="1"/>
</dbReference>
<feature type="compositionally biased region" description="Low complexity" evidence="4">
    <location>
        <begin position="939"/>
        <end position="953"/>
    </location>
</feature>
<dbReference type="KEGG" id="lww:102737543"/>
<dbReference type="InterPro" id="IPR035892">
    <property type="entry name" value="C2_domain_sf"/>
</dbReference>
<dbReference type="SUPFAM" id="SSF46565">
    <property type="entry name" value="Chaperone J-domain"/>
    <property type="match status" value="1"/>
</dbReference>
<dbReference type="InterPro" id="IPR029021">
    <property type="entry name" value="Prot-tyrosine_phosphatase-like"/>
</dbReference>
<feature type="domain" description="C2 tensin-type" evidence="8">
    <location>
        <begin position="465"/>
        <end position="603"/>
    </location>
</feature>
<keyword evidence="2" id="KW-0597">Phosphoprotein</keyword>
<dbReference type="GO" id="GO:0030276">
    <property type="term" value="F:clathrin binding"/>
    <property type="evidence" value="ECO:0007669"/>
    <property type="project" value="TreeGrafter"/>
</dbReference>
<accession>A0A7F8Q2H6</accession>
<evidence type="ECO:0000256" key="1">
    <source>
        <dbReference type="ARBA" id="ARBA00004132"/>
    </source>
</evidence>
<feature type="region of interest" description="Disordered" evidence="4">
    <location>
        <begin position="228"/>
        <end position="252"/>
    </location>
</feature>
<reference evidence="10" key="1">
    <citation type="submission" date="2025-08" db="UniProtKB">
        <authorList>
            <consortium name="RefSeq"/>
        </authorList>
    </citation>
    <scope>IDENTIFICATION</scope>
    <source>
        <tissue evidence="10">Liver</tissue>
    </source>
</reference>
<dbReference type="SUPFAM" id="SSF56112">
    <property type="entry name" value="Protein kinase-like (PK-like)"/>
    <property type="match status" value="1"/>
</dbReference>
<feature type="compositionally biased region" description="Low complexity" evidence="4">
    <location>
        <begin position="662"/>
        <end position="677"/>
    </location>
</feature>
<dbReference type="PANTHER" id="PTHR23172">
    <property type="entry name" value="AUXILIN/CYCLIN G-ASSOCIATED KINASE-RELATED"/>
    <property type="match status" value="1"/>
</dbReference>
<feature type="compositionally biased region" description="Low complexity" evidence="4">
    <location>
        <begin position="823"/>
        <end position="857"/>
    </location>
</feature>
<evidence type="ECO:0000259" key="6">
    <source>
        <dbReference type="PROSITE" id="PS50076"/>
    </source>
</evidence>
<evidence type="ECO:0000256" key="2">
    <source>
        <dbReference type="ARBA" id="ARBA00022553"/>
    </source>
</evidence>
<dbReference type="FunFam" id="2.60.40.1110:FF:000001">
    <property type="entry name" value="cyclin-G-associated kinase isoform X2"/>
    <property type="match status" value="1"/>
</dbReference>
<dbReference type="RefSeq" id="XP_030874711.1">
    <property type="nucleotide sequence ID" value="XM_031018851.1"/>
</dbReference>
<evidence type="ECO:0000259" key="7">
    <source>
        <dbReference type="PROSITE" id="PS51181"/>
    </source>
</evidence>
<dbReference type="Pfam" id="PF00069">
    <property type="entry name" value="Pkinase"/>
    <property type="match status" value="1"/>
</dbReference>
<dbReference type="InterPro" id="IPR011009">
    <property type="entry name" value="Kinase-like_dom_sf"/>
</dbReference>
<dbReference type="InterPro" id="IPR001623">
    <property type="entry name" value="DnaJ_domain"/>
</dbReference>
<dbReference type="InterPro" id="IPR036869">
    <property type="entry name" value="J_dom_sf"/>
</dbReference>
<feature type="region of interest" description="Disordered" evidence="4">
    <location>
        <begin position="662"/>
        <end position="681"/>
    </location>
</feature>
<feature type="domain" description="J" evidence="6">
    <location>
        <begin position="1135"/>
        <end position="1199"/>
    </location>
</feature>
<dbReference type="GeneID" id="102737543"/>
<keyword evidence="9" id="KW-1185">Reference proteome</keyword>
<comment type="subcellular location">
    <subcellularLocation>
        <location evidence="1">Cytoplasmic vesicle</location>
        <location evidence="1">Clathrin-coated vesicle</location>
    </subcellularLocation>
</comment>
<dbReference type="GO" id="GO:0004672">
    <property type="term" value="F:protein kinase activity"/>
    <property type="evidence" value="ECO:0007669"/>
    <property type="project" value="InterPro"/>
</dbReference>
<dbReference type="OrthoDB" id="1717591at2759"/>
<feature type="region of interest" description="Disordered" evidence="4">
    <location>
        <begin position="693"/>
        <end position="772"/>
    </location>
</feature>
<dbReference type="PROSITE" id="PS50011">
    <property type="entry name" value="PROTEIN_KINASE_DOM"/>
    <property type="match status" value="1"/>
</dbReference>
<dbReference type="InterPro" id="IPR014020">
    <property type="entry name" value="Tensin_C2-dom"/>
</dbReference>
<organism evidence="9 10">
    <name type="scientific">Leptonychotes weddellii</name>
    <name type="common">Weddell seal</name>
    <name type="synonym">Otaria weddellii</name>
    <dbReference type="NCBI Taxonomy" id="9713"/>
    <lineage>
        <taxon>Eukaryota</taxon>
        <taxon>Metazoa</taxon>
        <taxon>Chordata</taxon>
        <taxon>Craniata</taxon>
        <taxon>Vertebrata</taxon>
        <taxon>Euteleostomi</taxon>
        <taxon>Mammalia</taxon>
        <taxon>Eutheria</taxon>
        <taxon>Laurasiatheria</taxon>
        <taxon>Carnivora</taxon>
        <taxon>Caniformia</taxon>
        <taxon>Pinnipedia</taxon>
        <taxon>Phocidae</taxon>
        <taxon>Monachinae</taxon>
        <taxon>Lobodontini</taxon>
        <taxon>Leptonychotes</taxon>
    </lineage>
</organism>
<dbReference type="SUPFAM" id="SSF52799">
    <property type="entry name" value="(Phosphotyrosine protein) phosphatases II"/>
    <property type="match status" value="1"/>
</dbReference>
<feature type="domain" description="Protein kinase" evidence="5">
    <location>
        <begin position="40"/>
        <end position="389"/>
    </location>
</feature>
<feature type="domain" description="Phosphatase tensin-type" evidence="7">
    <location>
        <begin position="292"/>
        <end position="459"/>
    </location>
</feature>
<dbReference type="PROSITE" id="PS51181">
    <property type="entry name" value="PPASE_TENSIN"/>
    <property type="match status" value="1"/>
</dbReference>
<dbReference type="PROSITE" id="PS51182">
    <property type="entry name" value="C2_TENSIN"/>
    <property type="match status" value="1"/>
</dbReference>
<keyword evidence="10" id="KW-0418">Kinase</keyword>
<dbReference type="GO" id="GO:0030136">
    <property type="term" value="C:clathrin-coated vesicle"/>
    <property type="evidence" value="ECO:0007669"/>
    <property type="project" value="UniProtKB-SubCell"/>
</dbReference>
<sequence>MSLLQSALDFLAGPGSLGGAAGRDQTDFVGQTVELGELRLRVRRVLAEGGFAFVYEAQDLGSGREYALKRLLSNEEEKNRAIIQEVCFMKKLSGHPNIVQFCSAASIGKEESDTGQAEFLLLTELCKGQLVEFLKRMEPRGPLSCDTVLKIFYQTCRAVQHMHRQKPPIIHRDLKVPPPARPRAAPAPSQGVQLAGTEVCDGFPKRGMQLLLNVDCLRFESMQLLEQNGGYGNPVPSRGPPPPGGSSSGGYSGGLALAEYDQPYGGLLDILRGGTERLFTNIKDTSSKVIQSVANYAKGDLDISYITSRIAVMSFPAEGVESAIKNNIEDVRLFLDSKHPGHYAVYNLSPRTYRSSKFHNRVSECGWAARRAPNLHSLYGVCRNMHSWLRQDHKNVCVVHCVDGRAASAVAVCSFLCFCRLFSTAEAAVYMFSMKRCPPGIWPSHKRYIEYVCDMVAEEPVTPHSKPILVKAVVMTPVPLFSKQRNGCRPFCEVYVGDERVATTSQEYDKMRDFKIEDGKAVIPLGITVQGDVLIIIYHARSTLGGRLQAKVASMKMFQVQFHTGFVPRNATTVKFAKYDLDACDIQEKYPDLFQVNLEVEVEPRDRPSREAPPWESTSMRGLNPKILFSSREEQQDILSKFGKPELPRQPGSTTQYDAEAGSLEAAPAESESPQSSCTDSSRFLHTLHWHEERDTETGPEAHFAKESTSAPTEDAGGSEPSDEDAATLSAESRDTADEDTPGPAARAQERELIFDAATPATPQEPTLQDSVDLLGLNSEAGLAPPMQACGAAPSTADLLSRLLGAPDTAPEVPRGDLLGGEAPLLFASPAPSLSSQSPPREGPAAAADPFDPLLLPSGPDTQPCSKPDLFGEFLNSESTAAAPAPFPSTHSAPPPACSTDFLHLGDLPAEPGKMTASTSHPDLLGAWEAWAEVPAPAPAAEGPFFSPGGQPAAPGPPASWTKSQSLDPFADLGDLSSGLQGSPAGFAPGGFGPKTAPPPTGGSSWQQTNRPPAQGTPRPPQSKPPPKACAQPRPNYAANLSVIGSREERGVRAPGFGQKPRVSESDFEDLLSDQGFSSKADRKGPRTMAEMRRQEQARDADPLKLKLLEWTEGKERNIRALLSTLHTVLWDGESRWTPVGMADLVTAGQVKKHYRRAALVVHPPQAAGQPYEQYAKMIFMELNDAWAEFESQGSRPLF</sequence>
<evidence type="ECO:0000313" key="9">
    <source>
        <dbReference type="Proteomes" id="UP000245341"/>
    </source>
</evidence>
<keyword evidence="3" id="KW-0968">Cytoplasmic vesicle</keyword>
<dbReference type="GO" id="GO:0072583">
    <property type="term" value="P:clathrin-dependent endocytosis"/>
    <property type="evidence" value="ECO:0007669"/>
    <property type="project" value="TreeGrafter"/>
</dbReference>
<dbReference type="InterPro" id="IPR029023">
    <property type="entry name" value="Tensin_phosphatase"/>
</dbReference>
<feature type="compositionally biased region" description="Pro residues" evidence="4">
    <location>
        <begin position="1018"/>
        <end position="1028"/>
    </location>
</feature>
<gene>
    <name evidence="10" type="primary">GAK</name>
</gene>
<evidence type="ECO:0000259" key="8">
    <source>
        <dbReference type="PROSITE" id="PS51182"/>
    </source>
</evidence>
<keyword evidence="10" id="KW-0808">Transferase</keyword>
<evidence type="ECO:0000256" key="3">
    <source>
        <dbReference type="ARBA" id="ARBA00023329"/>
    </source>
</evidence>
<dbReference type="PROSITE" id="PS50076">
    <property type="entry name" value="DNAJ_2"/>
    <property type="match status" value="1"/>
</dbReference>
<evidence type="ECO:0000259" key="5">
    <source>
        <dbReference type="PROSITE" id="PS50011"/>
    </source>
</evidence>
<feature type="compositionally biased region" description="Low complexity" evidence="4">
    <location>
        <begin position="879"/>
        <end position="892"/>
    </location>
</feature>
<dbReference type="Pfam" id="PF10409">
    <property type="entry name" value="PTEN_C2"/>
    <property type="match status" value="1"/>
</dbReference>
<dbReference type="SMART" id="SM01326">
    <property type="entry name" value="PTEN_C2"/>
    <property type="match status" value="1"/>
</dbReference>
<dbReference type="FunFam" id="1.10.287.110:FF:000002">
    <property type="entry name" value="putative tyrosine-protein phosphatase auxilin isoform X2"/>
    <property type="match status" value="1"/>
</dbReference>
<dbReference type="CDD" id="cd06257">
    <property type="entry name" value="DnaJ"/>
    <property type="match status" value="1"/>
</dbReference>
<evidence type="ECO:0000313" key="10">
    <source>
        <dbReference type="RefSeq" id="XP_030874711.1"/>
    </source>
</evidence>
<dbReference type="Gene3D" id="1.10.510.10">
    <property type="entry name" value="Transferase(Phosphotransferase) domain 1"/>
    <property type="match status" value="1"/>
</dbReference>
<protein>
    <submittedName>
        <fullName evidence="10">Cyclin-G-associated kinase</fullName>
    </submittedName>
</protein>
<dbReference type="Proteomes" id="UP000245341">
    <property type="component" value="Unplaced"/>
</dbReference>
<evidence type="ECO:0000256" key="4">
    <source>
        <dbReference type="SAM" id="MobiDB-lite"/>
    </source>
</evidence>
<dbReference type="CDD" id="cd14564">
    <property type="entry name" value="PTP_GAK"/>
    <property type="match status" value="1"/>
</dbReference>
<feature type="region of interest" description="Disordered" evidence="4">
    <location>
        <begin position="939"/>
        <end position="1069"/>
    </location>
</feature>
<dbReference type="SUPFAM" id="SSF49562">
    <property type="entry name" value="C2 domain (Calcium/lipid-binding domain, CaLB)"/>
    <property type="match status" value="1"/>
</dbReference>
<dbReference type="PANTHER" id="PTHR23172:SF34">
    <property type="entry name" value="CYCLIN-G-ASSOCIATED KINASE"/>
    <property type="match status" value="1"/>
</dbReference>
<dbReference type="Gene3D" id="1.10.287.110">
    <property type="entry name" value="DnaJ domain"/>
    <property type="match status" value="1"/>
</dbReference>